<feature type="signal peptide" evidence="9">
    <location>
        <begin position="1"/>
        <end position="36"/>
    </location>
</feature>
<evidence type="ECO:0000256" key="4">
    <source>
        <dbReference type="ARBA" id="ARBA00022519"/>
    </source>
</evidence>
<feature type="domain" description="Type II secretion system protein GspC N-terminal" evidence="10">
    <location>
        <begin position="311"/>
        <end position="385"/>
    </location>
</feature>
<keyword evidence="7" id="KW-1133">Transmembrane helix</keyword>
<keyword evidence="2" id="KW-0813">Transport</keyword>
<dbReference type="Pfam" id="PF11356">
    <property type="entry name" value="T2SSC"/>
    <property type="match status" value="1"/>
</dbReference>
<dbReference type="Gene3D" id="2.30.42.10">
    <property type="match status" value="1"/>
</dbReference>
<evidence type="ECO:0000256" key="5">
    <source>
        <dbReference type="ARBA" id="ARBA00022692"/>
    </source>
</evidence>
<dbReference type="EMBL" id="LRFG02000002">
    <property type="protein sequence ID" value="PCO05872.1"/>
    <property type="molecule type" value="Genomic_DNA"/>
</dbReference>
<evidence type="ECO:0000256" key="9">
    <source>
        <dbReference type="SAM" id="SignalP"/>
    </source>
</evidence>
<protein>
    <recommendedName>
        <fullName evidence="14">Thioredoxin-like fold domain-containing protein</fullName>
    </recommendedName>
</protein>
<evidence type="ECO:0000256" key="7">
    <source>
        <dbReference type="ARBA" id="ARBA00022989"/>
    </source>
</evidence>
<dbReference type="Proteomes" id="UP000218427">
    <property type="component" value="Unassembled WGS sequence"/>
</dbReference>
<keyword evidence="8" id="KW-0472">Membrane</keyword>
<keyword evidence="4" id="KW-0997">Cell inner membrane</keyword>
<keyword evidence="5" id="KW-0812">Transmembrane</keyword>
<keyword evidence="9" id="KW-0732">Signal</keyword>
<evidence type="ECO:0008006" key="14">
    <source>
        <dbReference type="Google" id="ProtNLM"/>
    </source>
</evidence>
<evidence type="ECO:0000313" key="13">
    <source>
        <dbReference type="Proteomes" id="UP000218427"/>
    </source>
</evidence>
<evidence type="ECO:0000256" key="2">
    <source>
        <dbReference type="ARBA" id="ARBA00022448"/>
    </source>
</evidence>
<dbReference type="InterPro" id="IPR036249">
    <property type="entry name" value="Thioredoxin-like_sf"/>
</dbReference>
<feature type="domain" description="Thioredoxin-like fold" evidence="11">
    <location>
        <begin position="132"/>
        <end position="290"/>
    </location>
</feature>
<accession>A0ABX4I0G7</accession>
<evidence type="ECO:0000313" key="12">
    <source>
        <dbReference type="EMBL" id="PCO05872.1"/>
    </source>
</evidence>
<dbReference type="Gene3D" id="3.40.30.10">
    <property type="entry name" value="Glutaredoxin"/>
    <property type="match status" value="1"/>
</dbReference>
<keyword evidence="3" id="KW-1003">Cell membrane</keyword>
<reference evidence="12" key="1">
    <citation type="submission" date="2017-08" db="EMBL/GenBank/DDBJ databases">
        <title>Microbulbifer marisrubri sp. nov., a halophilic alphaproteobacterium isolated from marine sediment of the Yellow Sea, China.</title>
        <authorList>
            <person name="Zhang G."/>
            <person name="Xiong Q."/>
        </authorList>
    </citation>
    <scope>NUCLEOTIDE SEQUENCE [LARGE SCALE GENOMIC DNA]</scope>
    <source>
        <strain evidence="12">WRN-8</strain>
    </source>
</reference>
<gene>
    <name evidence="12" type="ORF">AWR36_007675</name>
</gene>
<comment type="subcellular location">
    <subcellularLocation>
        <location evidence="1">Cell inner membrane</location>
    </subcellularLocation>
</comment>
<dbReference type="SUPFAM" id="SSF52833">
    <property type="entry name" value="Thioredoxin-like"/>
    <property type="match status" value="1"/>
</dbReference>
<dbReference type="SUPFAM" id="SSF50156">
    <property type="entry name" value="PDZ domain-like"/>
    <property type="match status" value="1"/>
</dbReference>
<keyword evidence="6" id="KW-0653">Protein transport</keyword>
<dbReference type="Gene3D" id="2.30.30.830">
    <property type="match status" value="1"/>
</dbReference>
<dbReference type="Pfam" id="PF13462">
    <property type="entry name" value="Thioredoxin_4"/>
    <property type="match status" value="1"/>
</dbReference>
<name>A0ABX4I0G7_9GAMM</name>
<comment type="caution">
    <text evidence="12">The sequence shown here is derived from an EMBL/GenBank/DDBJ whole genome shotgun (WGS) entry which is preliminary data.</text>
</comment>
<evidence type="ECO:0000256" key="6">
    <source>
        <dbReference type="ARBA" id="ARBA00022927"/>
    </source>
</evidence>
<dbReference type="InterPro" id="IPR024961">
    <property type="entry name" value="T2SS_GspC_N"/>
</dbReference>
<dbReference type="InterPro" id="IPR036034">
    <property type="entry name" value="PDZ_sf"/>
</dbReference>
<dbReference type="InterPro" id="IPR012336">
    <property type="entry name" value="Thioredoxin-like_fold"/>
</dbReference>
<sequence>MITGITRMDERYYRSRRSRSAYRLLIVLILPLICSACGPDNPSGSTEQAKVNPVVAQVGDNAITLAEVDQKIRLERHDLAIAEYELRFNTLKSLVEKQLLSAREAGNGGDKPTVDWLLPYPQPPRLTISTSERRLRGNPDAPVILALFCSYQSVHCASTNLVMRELLNRYAGWLSLVPFDFPMHYHRQGKRAAQAARCAGDQAAPWSYADGLYARAKTLEEKSYPLLAIQQGFHEGEFTRCLKKAVFSDDIEQDIALARDLGLQSVPVSFVNGLYIKGPKTLDHYAMWVDQELLRLGHDPASPHPQAARWRRSTEGIPETELPLELTGTSVASRADQSSALIRVRGAQAKSFTPGDTLMPAITLERVHERHVILDVDGRRERLMLRGSDGDYVHVPKTGSTERDEETLRRIEQPEGESRKLVAPSGVLPLGQQWLQEQLRNREDLEQKFVEAELVVDGYNLLRLEGIESNEFFTALGFEEGDVVVRVNDTWVHSGQNQLWDALTSGEVIDVTFMRNGLPQRLQYVVEDKGYFEQPSEGDKDSSSGDSD</sequence>
<evidence type="ECO:0000256" key="1">
    <source>
        <dbReference type="ARBA" id="ARBA00004533"/>
    </source>
</evidence>
<evidence type="ECO:0000256" key="3">
    <source>
        <dbReference type="ARBA" id="ARBA00022475"/>
    </source>
</evidence>
<keyword evidence="13" id="KW-1185">Reference proteome</keyword>
<evidence type="ECO:0000259" key="11">
    <source>
        <dbReference type="Pfam" id="PF13462"/>
    </source>
</evidence>
<organism evidence="12 13">
    <name type="scientific">Microbulbifer flavimaris</name>
    <dbReference type="NCBI Taxonomy" id="1781068"/>
    <lineage>
        <taxon>Bacteria</taxon>
        <taxon>Pseudomonadati</taxon>
        <taxon>Pseudomonadota</taxon>
        <taxon>Gammaproteobacteria</taxon>
        <taxon>Cellvibrionales</taxon>
        <taxon>Microbulbiferaceae</taxon>
        <taxon>Microbulbifer</taxon>
    </lineage>
</organism>
<proteinExistence type="predicted"/>
<feature type="chain" id="PRO_5046326104" description="Thioredoxin-like fold domain-containing protein" evidence="9">
    <location>
        <begin position="37"/>
        <end position="548"/>
    </location>
</feature>
<evidence type="ECO:0000256" key="8">
    <source>
        <dbReference type="ARBA" id="ARBA00023136"/>
    </source>
</evidence>
<evidence type="ECO:0000259" key="10">
    <source>
        <dbReference type="Pfam" id="PF11356"/>
    </source>
</evidence>